<evidence type="ECO:0000256" key="5">
    <source>
        <dbReference type="ARBA" id="ARBA00022741"/>
    </source>
</evidence>
<keyword evidence="8 11" id="KW-1133">Transmembrane helix</keyword>
<evidence type="ECO:0000256" key="9">
    <source>
        <dbReference type="ARBA" id="ARBA00023065"/>
    </source>
</evidence>
<dbReference type="AlphaFoldDB" id="A0A2T2WUE8"/>
<evidence type="ECO:0000256" key="4">
    <source>
        <dbReference type="ARBA" id="ARBA00022692"/>
    </source>
</evidence>
<comment type="function">
    <text evidence="11">Part of the high-affinity ATP-driven potassium transport (or Kdp) system, which catalyzes the hydrolysis of ATP coupled with the electrogenic transport of potassium into the cytoplasm. This subunit acts as a catalytic chaperone that increases the ATP-binding affinity of the ATP-hydrolyzing subunit KdpB by the formation of a transient KdpB/KdpC/ATP ternary complex.</text>
</comment>
<accession>A0A2T2WUE8</accession>
<evidence type="ECO:0000313" key="12">
    <source>
        <dbReference type="EMBL" id="PSR25856.1"/>
    </source>
</evidence>
<keyword evidence="9 11" id="KW-0406">Ion transport</keyword>
<keyword evidence="3 11" id="KW-0633">Potassium transport</keyword>
<protein>
    <recommendedName>
        <fullName evidence="11">Potassium-transporting ATPase KdpC subunit</fullName>
    </recommendedName>
    <alternativeName>
        <fullName evidence="11">ATP phosphohydrolase [potassium-transporting] C chain</fullName>
    </alternativeName>
    <alternativeName>
        <fullName evidence="11">Potassium-binding and translocating subunit C</fullName>
    </alternativeName>
    <alternativeName>
        <fullName evidence="11">Potassium-translocating ATPase C chain</fullName>
    </alternativeName>
</protein>
<keyword evidence="7 11" id="KW-0630">Potassium</keyword>
<keyword evidence="6 11" id="KW-0067">ATP-binding</keyword>
<dbReference type="Pfam" id="PF02669">
    <property type="entry name" value="KdpC"/>
    <property type="match status" value="1"/>
</dbReference>
<evidence type="ECO:0000256" key="3">
    <source>
        <dbReference type="ARBA" id="ARBA00022538"/>
    </source>
</evidence>
<comment type="subcellular location">
    <subcellularLocation>
        <location evidence="11">Cell membrane</location>
        <topology evidence="11">Single-pass membrane protein</topology>
    </subcellularLocation>
</comment>
<evidence type="ECO:0000256" key="11">
    <source>
        <dbReference type="HAMAP-Rule" id="MF_00276"/>
    </source>
</evidence>
<dbReference type="GO" id="GO:0016787">
    <property type="term" value="F:hydrolase activity"/>
    <property type="evidence" value="ECO:0007669"/>
    <property type="project" value="UniProtKB-KW"/>
</dbReference>
<dbReference type="PIRSF" id="PIRSF001296">
    <property type="entry name" value="K_ATPase_KdpC"/>
    <property type="match status" value="1"/>
</dbReference>
<sequence>MLKHLWTAARLLVIFIVLTAGVYSAVITGLAQTLFPAQANGSLVRIHGRIIGASMIGQSFTSPKWFDSRPSAANYNAAASAASNYGPTNPLLIKEVKTNLSAFLKENPGIKAEQVPPSMVESSDSGLDPDITPSAAYLQAPRVARVNHVPLSVVKQLIARHVHGRFLGMYGNPYVNVLKLNLALRSWIHRHHP</sequence>
<evidence type="ECO:0000256" key="8">
    <source>
        <dbReference type="ARBA" id="ARBA00022989"/>
    </source>
</evidence>
<dbReference type="EMBL" id="PXYT01000049">
    <property type="protein sequence ID" value="PSR25856.1"/>
    <property type="molecule type" value="Genomic_DNA"/>
</dbReference>
<keyword evidence="4 11" id="KW-0812">Transmembrane</keyword>
<keyword evidence="10 11" id="KW-0472">Membrane</keyword>
<dbReference type="PANTHER" id="PTHR30042">
    <property type="entry name" value="POTASSIUM-TRANSPORTING ATPASE C CHAIN"/>
    <property type="match status" value="1"/>
</dbReference>
<dbReference type="NCBIfam" id="TIGR00681">
    <property type="entry name" value="kdpC"/>
    <property type="match status" value="1"/>
</dbReference>
<dbReference type="HAMAP" id="MF_00276">
    <property type="entry name" value="KdpC"/>
    <property type="match status" value="1"/>
</dbReference>
<gene>
    <name evidence="11" type="primary">kdpC</name>
    <name evidence="12" type="ORF">C7B43_16015</name>
</gene>
<dbReference type="Proteomes" id="UP000242699">
    <property type="component" value="Unassembled WGS sequence"/>
</dbReference>
<keyword evidence="12" id="KW-0378">Hydrolase</keyword>
<evidence type="ECO:0000256" key="2">
    <source>
        <dbReference type="ARBA" id="ARBA00022475"/>
    </source>
</evidence>
<dbReference type="GO" id="GO:0005886">
    <property type="term" value="C:plasma membrane"/>
    <property type="evidence" value="ECO:0007669"/>
    <property type="project" value="UniProtKB-SubCell"/>
</dbReference>
<evidence type="ECO:0000256" key="6">
    <source>
        <dbReference type="ARBA" id="ARBA00022840"/>
    </source>
</evidence>
<proteinExistence type="inferred from homology"/>
<dbReference type="GO" id="GO:0005524">
    <property type="term" value="F:ATP binding"/>
    <property type="evidence" value="ECO:0007669"/>
    <property type="project" value="UniProtKB-UniRule"/>
</dbReference>
<evidence type="ECO:0000256" key="1">
    <source>
        <dbReference type="ARBA" id="ARBA00022448"/>
    </source>
</evidence>
<keyword evidence="2 11" id="KW-1003">Cell membrane</keyword>
<evidence type="ECO:0000256" key="10">
    <source>
        <dbReference type="ARBA" id="ARBA00023136"/>
    </source>
</evidence>
<dbReference type="InterPro" id="IPR003820">
    <property type="entry name" value="KdpC"/>
</dbReference>
<evidence type="ECO:0000256" key="7">
    <source>
        <dbReference type="ARBA" id="ARBA00022958"/>
    </source>
</evidence>
<keyword evidence="1 11" id="KW-0813">Transport</keyword>
<name>A0A2T2WUE8_9FIRM</name>
<reference evidence="12 13" key="1">
    <citation type="journal article" date="2014" name="BMC Genomics">
        <title>Comparison of environmental and isolate Sulfobacillus genomes reveals diverse carbon, sulfur, nitrogen, and hydrogen metabolisms.</title>
        <authorList>
            <person name="Justice N.B."/>
            <person name="Norman A."/>
            <person name="Brown C.T."/>
            <person name="Singh A."/>
            <person name="Thomas B.C."/>
            <person name="Banfield J.F."/>
        </authorList>
    </citation>
    <scope>NUCLEOTIDE SEQUENCE [LARGE SCALE GENOMIC DNA]</scope>
    <source>
        <strain evidence="12">AMDSBA1</strain>
    </source>
</reference>
<comment type="caution">
    <text evidence="12">The sequence shown here is derived from an EMBL/GenBank/DDBJ whole genome shotgun (WGS) entry which is preliminary data.</text>
</comment>
<dbReference type="PANTHER" id="PTHR30042:SF2">
    <property type="entry name" value="POTASSIUM-TRANSPORTING ATPASE KDPC SUBUNIT"/>
    <property type="match status" value="1"/>
</dbReference>
<comment type="subunit">
    <text evidence="11">The system is composed of three essential subunits: KdpA, KdpB and KdpC.</text>
</comment>
<dbReference type="NCBIfam" id="NF001454">
    <property type="entry name" value="PRK00315.1"/>
    <property type="match status" value="1"/>
</dbReference>
<dbReference type="GO" id="GO:0008556">
    <property type="term" value="F:P-type potassium transmembrane transporter activity"/>
    <property type="evidence" value="ECO:0007669"/>
    <property type="project" value="InterPro"/>
</dbReference>
<keyword evidence="5 11" id="KW-0547">Nucleotide-binding</keyword>
<comment type="similarity">
    <text evidence="11">Belongs to the KdpC family.</text>
</comment>
<organism evidence="12 13">
    <name type="scientific">Sulfobacillus benefaciens</name>
    <dbReference type="NCBI Taxonomy" id="453960"/>
    <lineage>
        <taxon>Bacteria</taxon>
        <taxon>Bacillati</taxon>
        <taxon>Bacillota</taxon>
        <taxon>Clostridia</taxon>
        <taxon>Eubacteriales</taxon>
        <taxon>Clostridiales Family XVII. Incertae Sedis</taxon>
        <taxon>Sulfobacillus</taxon>
    </lineage>
</organism>
<evidence type="ECO:0000313" key="13">
    <source>
        <dbReference type="Proteomes" id="UP000242699"/>
    </source>
</evidence>